<evidence type="ECO:0000313" key="8">
    <source>
        <dbReference type="Proteomes" id="UP000636479"/>
    </source>
</evidence>
<organism evidence="7 8">
    <name type="scientific">Mycena indigotica</name>
    <dbReference type="NCBI Taxonomy" id="2126181"/>
    <lineage>
        <taxon>Eukaryota</taxon>
        <taxon>Fungi</taxon>
        <taxon>Dikarya</taxon>
        <taxon>Basidiomycota</taxon>
        <taxon>Agaricomycotina</taxon>
        <taxon>Agaricomycetes</taxon>
        <taxon>Agaricomycetidae</taxon>
        <taxon>Agaricales</taxon>
        <taxon>Marasmiineae</taxon>
        <taxon>Mycenaceae</taxon>
        <taxon>Mycena</taxon>
    </lineage>
</organism>
<evidence type="ECO:0000256" key="3">
    <source>
        <dbReference type="ARBA" id="ARBA00022801"/>
    </source>
</evidence>
<dbReference type="EMBL" id="JACAZF010000006">
    <property type="protein sequence ID" value="KAF7301550.1"/>
    <property type="molecule type" value="Genomic_DNA"/>
</dbReference>
<comment type="caution">
    <text evidence="7">The sequence shown here is derived from an EMBL/GenBank/DDBJ whole genome shotgun (WGS) entry which is preliminary data.</text>
</comment>
<dbReference type="AlphaFoldDB" id="A0A8H6SKS3"/>
<evidence type="ECO:0000256" key="2">
    <source>
        <dbReference type="ARBA" id="ARBA00022490"/>
    </source>
</evidence>
<feature type="domain" description="HBS1-like protein N-terminal" evidence="6">
    <location>
        <begin position="19"/>
        <end position="84"/>
    </location>
</feature>
<keyword evidence="4" id="KW-0648">Protein biosynthesis</keyword>
<feature type="compositionally biased region" description="Polar residues" evidence="5">
    <location>
        <begin position="406"/>
        <end position="417"/>
    </location>
</feature>
<feature type="compositionally biased region" description="Low complexity" evidence="5">
    <location>
        <begin position="363"/>
        <end position="380"/>
    </location>
</feature>
<feature type="compositionally biased region" description="Polar residues" evidence="5">
    <location>
        <begin position="674"/>
        <end position="691"/>
    </location>
</feature>
<feature type="compositionally biased region" description="Pro residues" evidence="5">
    <location>
        <begin position="447"/>
        <end position="465"/>
    </location>
</feature>
<accession>A0A8H6SKS3</accession>
<name>A0A8H6SKS3_9AGAR</name>
<feature type="region of interest" description="Disordered" evidence="5">
    <location>
        <begin position="295"/>
        <end position="522"/>
    </location>
</feature>
<protein>
    <submittedName>
        <fullName evidence="7">HBS1-N domain-containing protein</fullName>
    </submittedName>
</protein>
<dbReference type="GO" id="GO:0016787">
    <property type="term" value="F:hydrolase activity"/>
    <property type="evidence" value="ECO:0007669"/>
    <property type="project" value="UniProtKB-KW"/>
</dbReference>
<sequence>MVARHRNFSNMDYNVEQLDDDPLSDGGEEFISPEHQALLNDGLDRVRDIIGDATQSSLSDKAIKDVLWECHFDIEETVQWAIEEQERILQAQQRKGVLLYFFPPLPFFRSTIVSGRIVAVRRLSSTTLISVSVELNLPSAPSHTMKDLPPLPVERELGYGEYAPPVIGLRRVIEEPEADLGYGQYSPPVLEEEEHDGRSRIPLIKQAQQPYESQLDAESGIRRNLSTISERTERTEPSPNWPPRQRYLSLEIPRPPSTITTSYGQAVDSPMDTTINSLNPNLIPVSPSDSAIQRLSFFEPPPSLPPSESDSYQSETFPKPPSEPVPPIDTIPDIPDLNSKSSRNVPPQATSQPPKKSKLAMLASSRASTSSIRSESSRSAGTDVSGSVKTYPNLRPSAESIAPESVVSQYAPSSTSSHVRRAIETALQMEVHDHAPATPPLDSRTPTPTPTPSRPTPAPSRPSAPTPSKVPDKPASVSSSRPTSKLAQLAQANKVSRNPTPEIVSGPPRLPPERTQYLTPVANGPTVTTAITTSYQSLYSLTNPNRSDSGRLVVVPLPSGPSSTAGEPKKSKLAMKIKKAQEKPPPQATVAEPPPPPVPSMFLPVTATRTRASPSAFATLLLDDASVAHSEDGPRRRSRQVTPTKIPDLFASSGSAFDGPSPDDIVMNARRDTSLGQTKSTASSRPLTSKS</sequence>
<evidence type="ECO:0000256" key="4">
    <source>
        <dbReference type="ARBA" id="ARBA00022917"/>
    </source>
</evidence>
<dbReference type="RefSeq" id="XP_037219550.1">
    <property type="nucleotide sequence ID" value="XM_037363906.1"/>
</dbReference>
<evidence type="ECO:0000256" key="5">
    <source>
        <dbReference type="SAM" id="MobiDB-lite"/>
    </source>
</evidence>
<gene>
    <name evidence="7" type="ORF">MIND_00720500</name>
</gene>
<feature type="compositionally biased region" description="Pro residues" evidence="5">
    <location>
        <begin position="583"/>
        <end position="599"/>
    </location>
</feature>
<evidence type="ECO:0000256" key="1">
    <source>
        <dbReference type="ARBA" id="ARBA00004496"/>
    </source>
</evidence>
<keyword evidence="3" id="KW-0378">Hydrolase</keyword>
<reference evidence="7" key="1">
    <citation type="submission" date="2020-05" db="EMBL/GenBank/DDBJ databases">
        <title>Mycena genomes resolve the evolution of fungal bioluminescence.</title>
        <authorList>
            <person name="Tsai I.J."/>
        </authorList>
    </citation>
    <scope>NUCLEOTIDE SEQUENCE</scope>
    <source>
        <strain evidence="7">171206Taipei</strain>
    </source>
</reference>
<proteinExistence type="predicted"/>
<evidence type="ECO:0000313" key="7">
    <source>
        <dbReference type="EMBL" id="KAF7301550.1"/>
    </source>
</evidence>
<feature type="region of interest" description="Disordered" evidence="5">
    <location>
        <begin position="206"/>
        <end position="267"/>
    </location>
</feature>
<comment type="subcellular location">
    <subcellularLocation>
        <location evidence="1">Cytoplasm</location>
    </subcellularLocation>
</comment>
<keyword evidence="8" id="KW-1185">Reference proteome</keyword>
<evidence type="ECO:0000259" key="6">
    <source>
        <dbReference type="Pfam" id="PF08938"/>
    </source>
</evidence>
<dbReference type="Proteomes" id="UP000636479">
    <property type="component" value="Unassembled WGS sequence"/>
</dbReference>
<dbReference type="GeneID" id="59346422"/>
<feature type="compositionally biased region" description="Pro residues" evidence="5">
    <location>
        <begin position="318"/>
        <end position="329"/>
    </location>
</feature>
<dbReference type="OrthoDB" id="342024at2759"/>
<dbReference type="GO" id="GO:0005737">
    <property type="term" value="C:cytoplasm"/>
    <property type="evidence" value="ECO:0007669"/>
    <property type="project" value="UniProtKB-SubCell"/>
</dbReference>
<feature type="region of interest" description="Disordered" evidence="5">
    <location>
        <begin position="627"/>
        <end position="691"/>
    </location>
</feature>
<feature type="compositionally biased region" description="Polar residues" evidence="5">
    <location>
        <begin position="476"/>
        <end position="499"/>
    </location>
</feature>
<feature type="region of interest" description="Disordered" evidence="5">
    <location>
        <begin position="542"/>
        <end position="603"/>
    </location>
</feature>
<keyword evidence="2" id="KW-0963">Cytoplasm</keyword>
<dbReference type="GO" id="GO:0006412">
    <property type="term" value="P:translation"/>
    <property type="evidence" value="ECO:0007669"/>
    <property type="project" value="UniProtKB-KW"/>
</dbReference>
<feature type="compositionally biased region" description="Polar residues" evidence="5">
    <location>
        <begin position="338"/>
        <end position="354"/>
    </location>
</feature>
<dbReference type="InterPro" id="IPR015033">
    <property type="entry name" value="HBS1-like_N"/>
</dbReference>
<dbReference type="Pfam" id="PF08938">
    <property type="entry name" value="HBS1_N"/>
    <property type="match status" value="1"/>
</dbReference>